<dbReference type="EMBL" id="BMJB01000001">
    <property type="protein sequence ID" value="GGA56169.1"/>
    <property type="molecule type" value="Genomic_DNA"/>
</dbReference>
<evidence type="ECO:0000256" key="1">
    <source>
        <dbReference type="ARBA" id="ARBA00004365"/>
    </source>
</evidence>
<dbReference type="GO" id="GO:0005576">
    <property type="term" value="C:extracellular region"/>
    <property type="evidence" value="ECO:0007669"/>
    <property type="project" value="UniProtKB-SubCell"/>
</dbReference>
<dbReference type="InterPro" id="IPR053927">
    <property type="entry name" value="FlgK_helical"/>
</dbReference>
<evidence type="ECO:0000256" key="4">
    <source>
        <dbReference type="ARBA" id="ARBA00016244"/>
    </source>
</evidence>
<name>A0A916W0E1_9BACT</name>
<evidence type="ECO:0000313" key="12">
    <source>
        <dbReference type="Proteomes" id="UP000648801"/>
    </source>
</evidence>
<protein>
    <recommendedName>
        <fullName evidence="4 7">Flagellar hook-associated protein 1</fullName>
        <shortName evidence="7">HAP1</shortName>
    </recommendedName>
</protein>
<feature type="domain" description="Flagellar basal-body/hook protein C-terminal" evidence="9">
    <location>
        <begin position="421"/>
        <end position="460"/>
    </location>
</feature>
<dbReference type="GO" id="GO:0044780">
    <property type="term" value="P:bacterial-type flagellum assembly"/>
    <property type="evidence" value="ECO:0007669"/>
    <property type="project" value="InterPro"/>
</dbReference>
<gene>
    <name evidence="7 11" type="primary">flgK</name>
    <name evidence="11" type="ORF">GCM10011507_04330</name>
</gene>
<dbReference type="NCBIfam" id="TIGR02492">
    <property type="entry name" value="flgK_ends"/>
    <property type="match status" value="1"/>
</dbReference>
<evidence type="ECO:0000259" key="8">
    <source>
        <dbReference type="Pfam" id="PF00460"/>
    </source>
</evidence>
<keyword evidence="6 7" id="KW-0975">Bacterial flagellum</keyword>
<evidence type="ECO:0000256" key="5">
    <source>
        <dbReference type="ARBA" id="ARBA00022525"/>
    </source>
</evidence>
<dbReference type="PRINTS" id="PR01005">
    <property type="entry name" value="FLGHOOKAP1"/>
</dbReference>
<dbReference type="PANTHER" id="PTHR30033:SF1">
    <property type="entry name" value="FLAGELLAR HOOK-ASSOCIATED PROTEIN 1"/>
    <property type="match status" value="1"/>
</dbReference>
<feature type="domain" description="Flagellar hook-associated protein FlgK helical" evidence="10">
    <location>
        <begin position="109"/>
        <end position="327"/>
    </location>
</feature>
<dbReference type="PANTHER" id="PTHR30033">
    <property type="entry name" value="FLAGELLAR HOOK-ASSOCIATED PROTEIN 1"/>
    <property type="match status" value="1"/>
</dbReference>
<evidence type="ECO:0000256" key="2">
    <source>
        <dbReference type="ARBA" id="ARBA00004613"/>
    </source>
</evidence>
<dbReference type="GO" id="GO:0009424">
    <property type="term" value="C:bacterial-type flagellum hook"/>
    <property type="evidence" value="ECO:0007669"/>
    <property type="project" value="UniProtKB-UniRule"/>
</dbReference>
<dbReference type="Pfam" id="PF06429">
    <property type="entry name" value="Flg_bbr_C"/>
    <property type="match status" value="1"/>
</dbReference>
<keyword evidence="11" id="KW-0966">Cell projection</keyword>
<keyword evidence="5 7" id="KW-0964">Secreted</keyword>
<dbReference type="Proteomes" id="UP000648801">
    <property type="component" value="Unassembled WGS sequence"/>
</dbReference>
<accession>A0A916W0E1</accession>
<dbReference type="SUPFAM" id="SSF64518">
    <property type="entry name" value="Phase 1 flagellin"/>
    <property type="match status" value="1"/>
</dbReference>
<keyword evidence="12" id="KW-1185">Reference proteome</keyword>
<evidence type="ECO:0000259" key="10">
    <source>
        <dbReference type="Pfam" id="PF22638"/>
    </source>
</evidence>
<dbReference type="GO" id="GO:0005198">
    <property type="term" value="F:structural molecule activity"/>
    <property type="evidence" value="ECO:0007669"/>
    <property type="project" value="UniProtKB-UniRule"/>
</dbReference>
<dbReference type="Pfam" id="PF22638">
    <property type="entry name" value="FlgK_D1"/>
    <property type="match status" value="1"/>
</dbReference>
<keyword evidence="11" id="KW-0969">Cilium</keyword>
<dbReference type="InterPro" id="IPR002371">
    <property type="entry name" value="FlgK"/>
</dbReference>
<dbReference type="AlphaFoldDB" id="A0A916W0E1"/>
<dbReference type="InterPro" id="IPR001444">
    <property type="entry name" value="Flag_bb_rod_N"/>
</dbReference>
<evidence type="ECO:0000256" key="7">
    <source>
        <dbReference type="RuleBase" id="RU362065"/>
    </source>
</evidence>
<comment type="similarity">
    <text evidence="3 7">Belongs to the flagella basal body rod proteins family.</text>
</comment>
<sequence>MGSLTSLMDIAQQSLIADQNALNITSNNVANQNTPGYTREVVSWQPDDAVTLNGQTFYEGITSSAVSQRDRVLDQRVQQQTQVQAQSQALDGALQQVENIFGLSSSSTSAGTTALGTAIDSFFNSFSSLAANPTDTATRQSVLDAANTLASNFNSASNQISQIATGLSQQVSGIVGQVNSLTAAIASLNQQIGSVSPNSDAGSLEDQRQQAINQLSQLVGLDQISTESNGITLTTSNGAVLVDGGKSFALGTTDAAGATDVVSSATGADITAGLTGGQLGGVLEARDQQIPAYQSSLDNLAYAIGTQVNSQNVLGLDENGVAGAALFTLSATATGAASAIAVSTTDPSKIAAAASTEGAAGNSNAQALADLASATLVGGSTADGFYSGLLGQIGNDASAATTDNSAQQATLTQLTTQRDSLSGVSLDEEAANLTTYQRSYEAAAKVFTIVDQVMADALNLGEQTTVS</sequence>
<evidence type="ECO:0000313" key="11">
    <source>
        <dbReference type="EMBL" id="GGA56169.1"/>
    </source>
</evidence>
<reference evidence="11" key="2">
    <citation type="submission" date="2020-09" db="EMBL/GenBank/DDBJ databases">
        <authorList>
            <person name="Sun Q."/>
            <person name="Zhou Y."/>
        </authorList>
    </citation>
    <scope>NUCLEOTIDE SEQUENCE</scope>
    <source>
        <strain evidence="11">CGMCC 1.15447</strain>
    </source>
</reference>
<evidence type="ECO:0000256" key="6">
    <source>
        <dbReference type="ARBA" id="ARBA00023143"/>
    </source>
</evidence>
<organism evidence="11 12">
    <name type="scientific">Edaphobacter acidisoli</name>
    <dbReference type="NCBI Taxonomy" id="2040573"/>
    <lineage>
        <taxon>Bacteria</taxon>
        <taxon>Pseudomonadati</taxon>
        <taxon>Acidobacteriota</taxon>
        <taxon>Terriglobia</taxon>
        <taxon>Terriglobales</taxon>
        <taxon>Acidobacteriaceae</taxon>
        <taxon>Edaphobacter</taxon>
    </lineage>
</organism>
<dbReference type="Pfam" id="PF00460">
    <property type="entry name" value="Flg_bb_rod"/>
    <property type="match status" value="1"/>
</dbReference>
<comment type="caution">
    <text evidence="11">The sequence shown here is derived from an EMBL/GenBank/DDBJ whole genome shotgun (WGS) entry which is preliminary data.</text>
</comment>
<dbReference type="InterPro" id="IPR010930">
    <property type="entry name" value="Flg_bb/hook_C_dom"/>
</dbReference>
<reference evidence="11" key="1">
    <citation type="journal article" date="2014" name="Int. J. Syst. Evol. Microbiol.">
        <title>Complete genome sequence of Corynebacterium casei LMG S-19264T (=DSM 44701T), isolated from a smear-ripened cheese.</title>
        <authorList>
            <consortium name="US DOE Joint Genome Institute (JGI-PGF)"/>
            <person name="Walter F."/>
            <person name="Albersmeier A."/>
            <person name="Kalinowski J."/>
            <person name="Ruckert C."/>
        </authorList>
    </citation>
    <scope>NUCLEOTIDE SEQUENCE</scope>
    <source>
        <strain evidence="11">CGMCC 1.15447</strain>
    </source>
</reference>
<comment type="subcellular location">
    <subcellularLocation>
        <location evidence="1 7">Bacterial flagellum</location>
    </subcellularLocation>
    <subcellularLocation>
        <location evidence="2 7">Secreted</location>
    </subcellularLocation>
</comment>
<dbReference type="RefSeq" id="WP_188757695.1">
    <property type="nucleotide sequence ID" value="NZ_BMJB01000001.1"/>
</dbReference>
<proteinExistence type="inferred from homology"/>
<evidence type="ECO:0000259" key="9">
    <source>
        <dbReference type="Pfam" id="PF06429"/>
    </source>
</evidence>
<keyword evidence="11" id="KW-0282">Flagellum</keyword>
<feature type="domain" description="Flagellar basal body rod protein N-terminal" evidence="8">
    <location>
        <begin position="8"/>
        <end position="38"/>
    </location>
</feature>
<evidence type="ECO:0000256" key="3">
    <source>
        <dbReference type="ARBA" id="ARBA00009677"/>
    </source>
</evidence>